<dbReference type="SMART" id="SM00086">
    <property type="entry name" value="PAC"/>
    <property type="match status" value="2"/>
</dbReference>
<dbReference type="InterPro" id="IPR003594">
    <property type="entry name" value="HATPase_dom"/>
</dbReference>
<evidence type="ECO:0000256" key="2">
    <source>
        <dbReference type="ARBA" id="ARBA00012438"/>
    </source>
</evidence>
<dbReference type="InterPro" id="IPR005467">
    <property type="entry name" value="His_kinase_dom"/>
</dbReference>
<gene>
    <name evidence="9" type="ORF">FIV42_18015</name>
</gene>
<evidence type="ECO:0000256" key="5">
    <source>
        <dbReference type="ARBA" id="ARBA00022777"/>
    </source>
</evidence>
<dbReference type="CDD" id="cd00082">
    <property type="entry name" value="HisKA"/>
    <property type="match status" value="1"/>
</dbReference>
<evidence type="ECO:0000259" key="7">
    <source>
        <dbReference type="PROSITE" id="PS50112"/>
    </source>
</evidence>
<dbReference type="SMART" id="SM00387">
    <property type="entry name" value="HATPase_c"/>
    <property type="match status" value="1"/>
</dbReference>
<dbReference type="SUPFAM" id="SSF55785">
    <property type="entry name" value="PYP-like sensor domain (PAS domain)"/>
    <property type="match status" value="2"/>
</dbReference>
<name>A0A4Y6PW35_PERCE</name>
<evidence type="ECO:0000259" key="8">
    <source>
        <dbReference type="PROSITE" id="PS50113"/>
    </source>
</evidence>
<dbReference type="InterPro" id="IPR000700">
    <property type="entry name" value="PAS-assoc_C"/>
</dbReference>
<evidence type="ECO:0000256" key="4">
    <source>
        <dbReference type="ARBA" id="ARBA00022679"/>
    </source>
</evidence>
<protein>
    <recommendedName>
        <fullName evidence="2">histidine kinase</fullName>
        <ecNumber evidence="2">2.7.13.3</ecNumber>
    </recommendedName>
</protein>
<sequence>MGRDTPDGGYNTLEARHSQEILESIDAIVWEFDAGDFTTTYVSPQIERILGYSLDHANDEPNLWKEIVHPDDLDAVIATCNRLHDRADRYDFEYRMRTADGEWRWFRDATTVVREDGQPVRFRCILTDITNKHLAQEALERSRERLAYAQQVAKLGDWEWDIHRDTITWSDQCFRIFGLEPQAAGFDFETYQKLLDPKTAEMIRRAVERTLDKGLPYTLEHPITRPDGTRIIVRAYGEPVYDGEELIYLRGTVQDVTARHEVEQLKDKLIALVSHELRTPLTPLVGLISLLSHDEEVLESPRLTHMINMARKNADRLVEVVDAFLEVRALTGEVSDTFTFEEVELYDVLVDALDQRSDLHETHALSVHAPDEPVVITADRERLCAAVAKLLANAEKFSPADSVIEIEISRTVEVARLSIRDHGPGIDDGFRARIFERFSQADGPDTRDYGGVGLGLAIAKTIIDRHDGSIHFEGPDDGGTVAIVELPTAD</sequence>
<feature type="domain" description="PAC" evidence="8">
    <location>
        <begin position="90"/>
        <end position="141"/>
    </location>
</feature>
<dbReference type="EC" id="2.7.13.3" evidence="2"/>
<dbReference type="Pfam" id="PF02518">
    <property type="entry name" value="HATPase_c"/>
    <property type="match status" value="1"/>
</dbReference>
<evidence type="ECO:0000259" key="6">
    <source>
        <dbReference type="PROSITE" id="PS50109"/>
    </source>
</evidence>
<dbReference type="Gene3D" id="1.10.287.130">
    <property type="match status" value="1"/>
</dbReference>
<dbReference type="AlphaFoldDB" id="A0A4Y6PW35"/>
<dbReference type="GO" id="GO:0000155">
    <property type="term" value="F:phosphorelay sensor kinase activity"/>
    <property type="evidence" value="ECO:0007669"/>
    <property type="project" value="InterPro"/>
</dbReference>
<dbReference type="PROSITE" id="PS50113">
    <property type="entry name" value="PAC"/>
    <property type="match status" value="2"/>
</dbReference>
<accession>A0A5B8YBG9</accession>
<dbReference type="InterPro" id="IPR013655">
    <property type="entry name" value="PAS_fold_3"/>
</dbReference>
<dbReference type="PROSITE" id="PS50112">
    <property type="entry name" value="PAS"/>
    <property type="match status" value="1"/>
</dbReference>
<comment type="catalytic activity">
    <reaction evidence="1">
        <text>ATP + protein L-histidine = ADP + protein N-phospho-L-histidine.</text>
        <dbReference type="EC" id="2.7.13.3"/>
    </reaction>
</comment>
<dbReference type="Proteomes" id="UP000315995">
    <property type="component" value="Chromosome"/>
</dbReference>
<evidence type="ECO:0000256" key="1">
    <source>
        <dbReference type="ARBA" id="ARBA00000085"/>
    </source>
</evidence>
<dbReference type="PROSITE" id="PS50109">
    <property type="entry name" value="HIS_KIN"/>
    <property type="match status" value="1"/>
</dbReference>
<dbReference type="Pfam" id="PF00512">
    <property type="entry name" value="HisKA"/>
    <property type="match status" value="1"/>
</dbReference>
<dbReference type="Gene3D" id="3.30.450.20">
    <property type="entry name" value="PAS domain"/>
    <property type="match status" value="2"/>
</dbReference>
<proteinExistence type="predicted"/>
<dbReference type="OrthoDB" id="5499652at2"/>
<feature type="domain" description="Histidine kinase" evidence="6">
    <location>
        <begin position="272"/>
        <end position="490"/>
    </location>
</feature>
<reference evidence="9 10" key="1">
    <citation type="submission" date="2019-06" db="EMBL/GenBank/DDBJ databases">
        <title>Persicimonas caeni gen. nov., sp. nov., a predatory bacterium isolated from solar saltern.</title>
        <authorList>
            <person name="Wang S."/>
        </authorList>
    </citation>
    <scope>NUCLEOTIDE SEQUENCE [LARGE SCALE GENOMIC DNA]</scope>
    <source>
        <strain evidence="9 10">YN101</strain>
    </source>
</reference>
<dbReference type="PRINTS" id="PR00344">
    <property type="entry name" value="BCTRLSENSOR"/>
</dbReference>
<dbReference type="CDD" id="cd00075">
    <property type="entry name" value="HATPase"/>
    <property type="match status" value="1"/>
</dbReference>
<dbReference type="SMART" id="SM00388">
    <property type="entry name" value="HisKA"/>
    <property type="match status" value="1"/>
</dbReference>
<dbReference type="CDD" id="cd00130">
    <property type="entry name" value="PAS"/>
    <property type="match status" value="2"/>
</dbReference>
<dbReference type="PANTHER" id="PTHR43304">
    <property type="entry name" value="PHYTOCHROME-LIKE PROTEIN CPH1"/>
    <property type="match status" value="1"/>
</dbReference>
<evidence type="ECO:0000313" key="9">
    <source>
        <dbReference type="EMBL" id="QDG52561.1"/>
    </source>
</evidence>
<dbReference type="RefSeq" id="WP_141199028.1">
    <property type="nucleotide sequence ID" value="NZ_CP041186.1"/>
</dbReference>
<dbReference type="SUPFAM" id="SSF47384">
    <property type="entry name" value="Homodimeric domain of signal transducing histidine kinase"/>
    <property type="match status" value="1"/>
</dbReference>
<evidence type="ECO:0000313" key="10">
    <source>
        <dbReference type="Proteomes" id="UP000315995"/>
    </source>
</evidence>
<dbReference type="SUPFAM" id="SSF55874">
    <property type="entry name" value="ATPase domain of HSP90 chaperone/DNA topoisomerase II/histidine kinase"/>
    <property type="match status" value="1"/>
</dbReference>
<keyword evidence="10" id="KW-1185">Reference proteome</keyword>
<dbReference type="InterPro" id="IPR003661">
    <property type="entry name" value="HisK_dim/P_dom"/>
</dbReference>
<dbReference type="Pfam" id="PF08447">
    <property type="entry name" value="PAS_3"/>
    <property type="match status" value="2"/>
</dbReference>
<dbReference type="Gene3D" id="3.30.565.10">
    <property type="entry name" value="Histidine kinase-like ATPase, C-terminal domain"/>
    <property type="match status" value="1"/>
</dbReference>
<dbReference type="PANTHER" id="PTHR43304:SF1">
    <property type="entry name" value="PAC DOMAIN-CONTAINING PROTEIN"/>
    <property type="match status" value="1"/>
</dbReference>
<organism evidence="9 10">
    <name type="scientific">Persicimonas caeni</name>
    <dbReference type="NCBI Taxonomy" id="2292766"/>
    <lineage>
        <taxon>Bacteria</taxon>
        <taxon>Deltaproteobacteria</taxon>
        <taxon>Bradymonadales</taxon>
        <taxon>Bradymonadaceae</taxon>
        <taxon>Persicimonas</taxon>
    </lineage>
</organism>
<feature type="domain" description="PAC" evidence="8">
    <location>
        <begin position="217"/>
        <end position="268"/>
    </location>
</feature>
<dbReference type="InterPro" id="IPR036097">
    <property type="entry name" value="HisK_dim/P_sf"/>
</dbReference>
<dbReference type="SMART" id="SM00091">
    <property type="entry name" value="PAS"/>
    <property type="match status" value="2"/>
</dbReference>
<dbReference type="NCBIfam" id="TIGR00229">
    <property type="entry name" value="sensory_box"/>
    <property type="match status" value="2"/>
</dbReference>
<keyword evidence="3" id="KW-0597">Phosphoprotein</keyword>
<accession>A0A4Y6PW35</accession>
<dbReference type="InterPro" id="IPR000014">
    <property type="entry name" value="PAS"/>
</dbReference>
<dbReference type="InterPro" id="IPR001610">
    <property type="entry name" value="PAC"/>
</dbReference>
<evidence type="ECO:0000256" key="3">
    <source>
        <dbReference type="ARBA" id="ARBA00022553"/>
    </source>
</evidence>
<keyword evidence="4" id="KW-0808">Transferase</keyword>
<dbReference type="InterPro" id="IPR035965">
    <property type="entry name" value="PAS-like_dom_sf"/>
</dbReference>
<feature type="domain" description="PAS" evidence="7">
    <location>
        <begin position="14"/>
        <end position="87"/>
    </location>
</feature>
<dbReference type="InterPro" id="IPR036890">
    <property type="entry name" value="HATPase_C_sf"/>
</dbReference>
<dbReference type="EMBL" id="CP041186">
    <property type="protein sequence ID" value="QDG52561.1"/>
    <property type="molecule type" value="Genomic_DNA"/>
</dbReference>
<dbReference type="InterPro" id="IPR004358">
    <property type="entry name" value="Sig_transdc_His_kin-like_C"/>
</dbReference>
<keyword evidence="5" id="KW-0418">Kinase</keyword>
<dbReference type="InterPro" id="IPR052162">
    <property type="entry name" value="Sensor_kinase/Photoreceptor"/>
</dbReference>
<dbReference type="Gene3D" id="2.10.70.100">
    <property type="match status" value="1"/>
</dbReference>